<sequence length="255" mass="28593">MSNVPSVGQSAAAELSFPPKNRPSIYKEISVKNFLDDSASTNLKQMSLGGSYKRIGCSWHQFSENLEEALNFIKNAIGDSYLEEAEIFVKTPTIYNGRHVDVYKTINYDKVVIIVKIQNFIDTKAGFCKPYDMKVLFKKSDPEAEIPNLLEFENIVVPITYNGSKTQLFLKPKTEKNAKKSFKNNSKKAELSSTKIMEKKINSFFGISGNYPKNNYLVVTSVKASKNGVNLYKNIDALISDCKTQIQSGLNANKL</sequence>
<dbReference type="STRING" id="133385.A0A2T9Z0J1"/>
<evidence type="ECO:0000313" key="2">
    <source>
        <dbReference type="Proteomes" id="UP000245383"/>
    </source>
</evidence>
<keyword evidence="2" id="KW-1185">Reference proteome</keyword>
<protein>
    <submittedName>
        <fullName evidence="1">Uncharacterized protein</fullName>
    </submittedName>
</protein>
<reference evidence="1 2" key="1">
    <citation type="journal article" date="2018" name="MBio">
        <title>Comparative Genomics Reveals the Core Gene Toolbox for the Fungus-Insect Symbiosis.</title>
        <authorList>
            <person name="Wang Y."/>
            <person name="Stata M."/>
            <person name="Wang W."/>
            <person name="Stajich J.E."/>
            <person name="White M.M."/>
            <person name="Moncalvo J.M."/>
        </authorList>
    </citation>
    <scope>NUCLEOTIDE SEQUENCE [LARGE SCALE GENOMIC DNA]</scope>
    <source>
        <strain evidence="1 2">SWE-8-4</strain>
    </source>
</reference>
<gene>
    <name evidence="1" type="ORF">BB561_000125</name>
</gene>
<accession>A0A2T9Z0J1</accession>
<dbReference type="AlphaFoldDB" id="A0A2T9Z0J1"/>
<evidence type="ECO:0000313" key="1">
    <source>
        <dbReference type="EMBL" id="PVU98125.1"/>
    </source>
</evidence>
<dbReference type="EMBL" id="MBFR01000003">
    <property type="protein sequence ID" value="PVU98125.1"/>
    <property type="molecule type" value="Genomic_DNA"/>
</dbReference>
<dbReference type="Proteomes" id="UP000245383">
    <property type="component" value="Unassembled WGS sequence"/>
</dbReference>
<proteinExistence type="predicted"/>
<comment type="caution">
    <text evidence="1">The sequence shown here is derived from an EMBL/GenBank/DDBJ whole genome shotgun (WGS) entry which is preliminary data.</text>
</comment>
<name>A0A2T9Z0J1_9FUNG</name>
<organism evidence="1 2">
    <name type="scientific">Smittium simulii</name>
    <dbReference type="NCBI Taxonomy" id="133385"/>
    <lineage>
        <taxon>Eukaryota</taxon>
        <taxon>Fungi</taxon>
        <taxon>Fungi incertae sedis</taxon>
        <taxon>Zoopagomycota</taxon>
        <taxon>Kickxellomycotina</taxon>
        <taxon>Harpellomycetes</taxon>
        <taxon>Harpellales</taxon>
        <taxon>Legeriomycetaceae</taxon>
        <taxon>Smittium</taxon>
    </lineage>
</organism>